<dbReference type="NCBIfam" id="NF008566">
    <property type="entry name" value="PRK11513.1"/>
    <property type="match status" value="1"/>
</dbReference>
<feature type="transmembrane region" description="Helical" evidence="13">
    <location>
        <begin position="112"/>
        <end position="131"/>
    </location>
</feature>
<dbReference type="PANTHER" id="PTHR30529">
    <property type="entry name" value="CYTOCHROME B561"/>
    <property type="match status" value="1"/>
</dbReference>
<keyword evidence="9 13" id="KW-1133">Transmembrane helix</keyword>
<evidence type="ECO:0000256" key="10">
    <source>
        <dbReference type="ARBA" id="ARBA00023004"/>
    </source>
</evidence>
<feature type="domain" description="Cytochrome b561 bacterial/Ni-hydrogenase" evidence="14">
    <location>
        <begin position="5"/>
        <end position="172"/>
    </location>
</feature>
<gene>
    <name evidence="15" type="primary">cybB</name>
    <name evidence="16" type="ORF">SIK69_19440</name>
    <name evidence="15" type="ORF">SIL20_19985</name>
</gene>
<evidence type="ECO:0000256" key="1">
    <source>
        <dbReference type="ARBA" id="ARBA00001970"/>
    </source>
</evidence>
<feature type="transmembrane region" description="Helical" evidence="13">
    <location>
        <begin position="143"/>
        <end position="162"/>
    </location>
</feature>
<dbReference type="GO" id="GO:0005886">
    <property type="term" value="C:plasma membrane"/>
    <property type="evidence" value="ECO:0007669"/>
    <property type="project" value="UniProtKB-SubCell"/>
</dbReference>
<evidence type="ECO:0000313" key="15">
    <source>
        <dbReference type="EMBL" id="MDX6033787.1"/>
    </source>
</evidence>
<sequence length="175" mass="20202">MRDKYSSLQIGIHWLVFLLVVITYAAMELRGFFPREYRPIFNMVHVSGGISILILMVTRLLVRLKQPAPPIVPKPKPWMTGMAHLGHLIIFVLFIVLPVLGLVMMYNRGNPWMAFGIIMPYASVANFELADNLKEYHELLANIGYYVIGLHALAALMHHYLWKDNTLLRMMPRKK</sequence>
<dbReference type="Pfam" id="PF01292">
    <property type="entry name" value="Ni_hydr_CYTB"/>
    <property type="match status" value="1"/>
</dbReference>
<accession>A0AAJ2SCC5</accession>
<dbReference type="InterPro" id="IPR011577">
    <property type="entry name" value="Cyt_b561_bac/Ni-Hgenase"/>
</dbReference>
<dbReference type="GO" id="GO:0020037">
    <property type="term" value="F:heme binding"/>
    <property type="evidence" value="ECO:0007669"/>
    <property type="project" value="TreeGrafter"/>
</dbReference>
<reference evidence="15 17" key="1">
    <citation type="submission" date="2023-11" db="EMBL/GenBank/DDBJ databases">
        <title>Scandinavium wanjuensis sp. nov., isolated from lettuce South Korea.</title>
        <authorList>
            <person name="Park J."/>
            <person name="Park S."/>
            <person name="Oh K.K."/>
            <person name="Cho G.S."/>
            <person name="Franz C.M.A.P."/>
        </authorList>
    </citation>
    <scope>NUCLEOTIDE SEQUENCE</scope>
    <source>
        <strain evidence="15">V105_12</strain>
        <strain evidence="16 17">V105_6</strain>
    </source>
</reference>
<evidence type="ECO:0000256" key="11">
    <source>
        <dbReference type="ARBA" id="ARBA00023136"/>
    </source>
</evidence>
<evidence type="ECO:0000256" key="13">
    <source>
        <dbReference type="SAM" id="Phobius"/>
    </source>
</evidence>
<dbReference type="SUPFAM" id="SSF81342">
    <property type="entry name" value="Transmembrane di-heme cytochromes"/>
    <property type="match status" value="1"/>
</dbReference>
<dbReference type="AlphaFoldDB" id="A0AAJ2SCC5"/>
<keyword evidence="5" id="KW-0349">Heme</keyword>
<evidence type="ECO:0000256" key="6">
    <source>
        <dbReference type="ARBA" id="ARBA00022692"/>
    </source>
</evidence>
<keyword evidence="8" id="KW-0249">Electron transport</keyword>
<evidence type="ECO:0000256" key="2">
    <source>
        <dbReference type="ARBA" id="ARBA00004651"/>
    </source>
</evidence>
<evidence type="ECO:0000256" key="3">
    <source>
        <dbReference type="ARBA" id="ARBA00022448"/>
    </source>
</evidence>
<comment type="subcellular location">
    <subcellularLocation>
        <location evidence="2">Cell membrane</location>
        <topology evidence="2">Multi-pass membrane protein</topology>
    </subcellularLocation>
</comment>
<dbReference type="GO" id="GO:0009055">
    <property type="term" value="F:electron transfer activity"/>
    <property type="evidence" value="ECO:0007669"/>
    <property type="project" value="InterPro"/>
</dbReference>
<evidence type="ECO:0000313" key="17">
    <source>
        <dbReference type="Proteomes" id="UP001275664"/>
    </source>
</evidence>
<evidence type="ECO:0000256" key="12">
    <source>
        <dbReference type="ARBA" id="ARBA00037975"/>
    </source>
</evidence>
<dbReference type="InterPro" id="IPR052168">
    <property type="entry name" value="Cytochrome_b561_oxidase"/>
</dbReference>
<keyword evidence="7" id="KW-0479">Metal-binding</keyword>
<dbReference type="InterPro" id="IPR016174">
    <property type="entry name" value="Di-haem_cyt_TM"/>
</dbReference>
<evidence type="ECO:0000259" key="14">
    <source>
        <dbReference type="Pfam" id="PF01292"/>
    </source>
</evidence>
<keyword evidence="10" id="KW-0408">Iron</keyword>
<evidence type="ECO:0000313" key="16">
    <source>
        <dbReference type="EMBL" id="MDX6042365.1"/>
    </source>
</evidence>
<evidence type="ECO:0000256" key="7">
    <source>
        <dbReference type="ARBA" id="ARBA00022723"/>
    </source>
</evidence>
<dbReference type="EMBL" id="JAWXRC010000042">
    <property type="protein sequence ID" value="MDX6033787.1"/>
    <property type="molecule type" value="Genomic_DNA"/>
</dbReference>
<dbReference type="Proteomes" id="UP001282336">
    <property type="component" value="Unassembled WGS sequence"/>
</dbReference>
<keyword evidence="11 13" id="KW-0472">Membrane</keyword>
<dbReference type="EMBL" id="JAWXRD010000040">
    <property type="protein sequence ID" value="MDX6042365.1"/>
    <property type="molecule type" value="Genomic_DNA"/>
</dbReference>
<feature type="transmembrane region" description="Helical" evidence="13">
    <location>
        <begin position="83"/>
        <end position="106"/>
    </location>
</feature>
<evidence type="ECO:0000256" key="9">
    <source>
        <dbReference type="ARBA" id="ARBA00022989"/>
    </source>
</evidence>
<keyword evidence="17" id="KW-1185">Reference proteome</keyword>
<evidence type="ECO:0000256" key="5">
    <source>
        <dbReference type="ARBA" id="ARBA00022617"/>
    </source>
</evidence>
<evidence type="ECO:0000313" key="18">
    <source>
        <dbReference type="Proteomes" id="UP001282336"/>
    </source>
</evidence>
<proteinExistence type="inferred from homology"/>
<name>A0AAJ2SCC5_9ENTR</name>
<organism evidence="15 18">
    <name type="scientific">Scandinavium lactucae</name>
    <dbReference type="NCBI Taxonomy" id="3095028"/>
    <lineage>
        <taxon>Bacteria</taxon>
        <taxon>Pseudomonadati</taxon>
        <taxon>Pseudomonadota</taxon>
        <taxon>Gammaproteobacteria</taxon>
        <taxon>Enterobacterales</taxon>
        <taxon>Enterobacteriaceae</taxon>
        <taxon>Scandinavium</taxon>
    </lineage>
</organism>
<comment type="caution">
    <text evidence="15">The sequence shown here is derived from an EMBL/GenBank/DDBJ whole genome shotgun (WGS) entry which is preliminary data.</text>
</comment>
<dbReference type="PANTHER" id="PTHR30529:SF4">
    <property type="entry name" value="SUPEROXIDE OXIDASE CYBB"/>
    <property type="match status" value="1"/>
</dbReference>
<comment type="cofactor">
    <cofactor evidence="1">
        <name>heme b</name>
        <dbReference type="ChEBI" id="CHEBI:60344"/>
    </cofactor>
</comment>
<protein>
    <submittedName>
        <fullName evidence="15">Cytochrome b561</fullName>
    </submittedName>
</protein>
<keyword evidence="4" id="KW-1003">Cell membrane</keyword>
<evidence type="ECO:0000256" key="8">
    <source>
        <dbReference type="ARBA" id="ARBA00022982"/>
    </source>
</evidence>
<dbReference type="RefSeq" id="WP_319630217.1">
    <property type="nucleotide sequence ID" value="NZ_JAWXRB010000045.1"/>
</dbReference>
<keyword evidence="3" id="KW-0813">Transport</keyword>
<dbReference type="GO" id="GO:0022904">
    <property type="term" value="P:respiratory electron transport chain"/>
    <property type="evidence" value="ECO:0007669"/>
    <property type="project" value="InterPro"/>
</dbReference>
<comment type="similarity">
    <text evidence="12">Belongs to the cytochrome b561 family.</text>
</comment>
<dbReference type="GO" id="GO:0046872">
    <property type="term" value="F:metal ion binding"/>
    <property type="evidence" value="ECO:0007669"/>
    <property type="project" value="UniProtKB-KW"/>
</dbReference>
<keyword evidence="6 13" id="KW-0812">Transmembrane</keyword>
<dbReference type="Proteomes" id="UP001275664">
    <property type="component" value="Unassembled WGS sequence"/>
</dbReference>
<feature type="transmembrane region" description="Helical" evidence="13">
    <location>
        <begin position="12"/>
        <end position="33"/>
    </location>
</feature>
<feature type="transmembrane region" description="Helical" evidence="13">
    <location>
        <begin position="39"/>
        <end position="62"/>
    </location>
</feature>
<evidence type="ECO:0000256" key="4">
    <source>
        <dbReference type="ARBA" id="ARBA00022475"/>
    </source>
</evidence>